<evidence type="ECO:0000256" key="1">
    <source>
        <dbReference type="SAM" id="MobiDB-lite"/>
    </source>
</evidence>
<dbReference type="EMBL" id="CP053661">
    <property type="protein sequence ID" value="QKD81547.1"/>
    <property type="molecule type" value="Genomic_DNA"/>
</dbReference>
<dbReference type="KEGG" id="theu:HPC62_04520"/>
<accession>A0A6M8B9Y0</accession>
<proteinExistence type="predicted"/>
<dbReference type="Proteomes" id="UP000505210">
    <property type="component" value="Chromosome"/>
</dbReference>
<evidence type="ECO:0000313" key="3">
    <source>
        <dbReference type="Proteomes" id="UP000505210"/>
    </source>
</evidence>
<feature type="region of interest" description="Disordered" evidence="1">
    <location>
        <begin position="89"/>
        <end position="113"/>
    </location>
</feature>
<evidence type="ECO:0000313" key="2">
    <source>
        <dbReference type="EMBL" id="QKD81547.1"/>
    </source>
</evidence>
<dbReference type="RefSeq" id="WP_172353943.1">
    <property type="nucleotide sequence ID" value="NZ_CP053661.1"/>
</dbReference>
<sequence>MSAQTDPATPALARLRGGAGRRALGAEQRRMQAGPAASVYCCKCDVWGGIVAIARPLARVRLSDSELADVLAKIVAIAQPSARVRRYCQPAGQPRPQSIGAGSVERTGQTKTNQEARALIQELA</sequence>
<organism evidence="2 3">
    <name type="scientific">Thermoleptolyngbya sichuanensis A183</name>
    <dbReference type="NCBI Taxonomy" id="2737172"/>
    <lineage>
        <taxon>Bacteria</taxon>
        <taxon>Bacillati</taxon>
        <taxon>Cyanobacteriota</taxon>
        <taxon>Cyanophyceae</taxon>
        <taxon>Oculatellales</taxon>
        <taxon>Oculatellaceae</taxon>
        <taxon>Thermoleptolyngbya</taxon>
        <taxon>Thermoleptolyngbya sichuanensis</taxon>
    </lineage>
</organism>
<reference evidence="2 3" key="1">
    <citation type="submission" date="2020-05" db="EMBL/GenBank/DDBJ databases">
        <title>Complete genome sequence of of a novel Thermoleptolyngbya strain isolated from hot springs of Ganzi, Sichuan China.</title>
        <authorList>
            <person name="Tang J."/>
            <person name="Daroch M."/>
            <person name="Li L."/>
            <person name="Waleron K."/>
            <person name="Waleron M."/>
            <person name="Waleron M."/>
        </authorList>
    </citation>
    <scope>NUCLEOTIDE SEQUENCE [LARGE SCALE GENOMIC DNA]</scope>
    <source>
        <strain evidence="2 3">PKUAC-SCTA183</strain>
    </source>
</reference>
<keyword evidence="3" id="KW-1185">Reference proteome</keyword>
<dbReference type="AlphaFoldDB" id="A0A6M8B9Y0"/>
<name>A0A6M8B9Y0_9CYAN</name>
<gene>
    <name evidence="2" type="ORF">HPC62_04520</name>
</gene>
<protein>
    <submittedName>
        <fullName evidence="2">Uncharacterized protein</fullName>
    </submittedName>
</protein>